<evidence type="ECO:0000313" key="4">
    <source>
        <dbReference type="Proteomes" id="UP000373449"/>
    </source>
</evidence>
<name>A0A2C6BYP8_9GAMM</name>
<dbReference type="Pfam" id="PF10109">
    <property type="entry name" value="Phage_TAC_7"/>
    <property type="match status" value="1"/>
</dbReference>
<reference evidence="3" key="2">
    <citation type="submission" date="2017-09" db="EMBL/GenBank/DDBJ databases">
        <title>FDA dAtabase for Regulatory Grade micrObial Sequences (FDA-ARGOS): Supporting development and validation of Infectious Disease Dx tests.</title>
        <authorList>
            <person name="Minogue T."/>
            <person name="Wolcott M."/>
            <person name="Wasieloski L."/>
            <person name="Aguilar W."/>
            <person name="Moore D."/>
            <person name="Tallon L."/>
            <person name="Sadzewicz L."/>
            <person name="Ott S."/>
            <person name="Zhao X."/>
            <person name="Nagaraj S."/>
            <person name="Vavikolanu K."/>
            <person name="Aluvathingal J."/>
            <person name="Nadendla S."/>
            <person name="Sichtig H."/>
        </authorList>
    </citation>
    <scope>NUCLEOTIDE SEQUENCE [LARGE SCALE GENOMIC DNA]</scope>
    <source>
        <strain evidence="3">FDAARGOS_387</strain>
    </source>
</reference>
<evidence type="ECO:0000313" key="3">
    <source>
        <dbReference type="Proteomes" id="UP000224974"/>
    </source>
</evidence>
<proteinExistence type="predicted"/>
<accession>A0A2C6BYP8</accession>
<dbReference type="Proteomes" id="UP000224974">
    <property type="component" value="Unassembled WGS sequence"/>
</dbReference>
<protein>
    <submittedName>
        <fullName evidence="1">Phage tail assembly protein</fullName>
    </submittedName>
    <submittedName>
        <fullName evidence="2">Phage tail protein E</fullName>
    </submittedName>
</protein>
<dbReference type="InterPro" id="IPR019289">
    <property type="entry name" value="Phage_tail_E/E"/>
</dbReference>
<dbReference type="EMBL" id="CAADJA010000002">
    <property type="protein sequence ID" value="VFS47467.1"/>
    <property type="molecule type" value="Genomic_DNA"/>
</dbReference>
<dbReference type="STRING" id="1111728.GCA_000427805_01992"/>
<dbReference type="AlphaFoldDB" id="A0A2C6BYP8"/>
<sequence length="104" mass="11225">MAKDKGAVKVIEPVTLDTPIKRGDTEITQVYVKKPNSGSLRGTSLTDLMGMDVVGLMKVLPRITNPSLTEVEIQNMDPADLVQLGSELVGFLLPKSALPGYQED</sequence>
<organism evidence="1 3">
    <name type="scientific">Budvicia aquatica</name>
    <dbReference type="NCBI Taxonomy" id="82979"/>
    <lineage>
        <taxon>Bacteria</taxon>
        <taxon>Pseudomonadati</taxon>
        <taxon>Pseudomonadota</taxon>
        <taxon>Gammaproteobacteria</taxon>
        <taxon>Enterobacterales</taxon>
        <taxon>Budviciaceae</taxon>
        <taxon>Budvicia</taxon>
    </lineage>
</organism>
<keyword evidence="3" id="KW-1185">Reference proteome</keyword>
<gene>
    <name evidence="1" type="ORF">CRN84_07915</name>
    <name evidence="2" type="ORF">NCTC12282_02403</name>
</gene>
<dbReference type="OrthoDB" id="7366507at2"/>
<dbReference type="RefSeq" id="WP_029094727.1">
    <property type="nucleotide sequence ID" value="NZ_CAADJA010000002.1"/>
</dbReference>
<evidence type="ECO:0000313" key="2">
    <source>
        <dbReference type="EMBL" id="VFS47467.1"/>
    </source>
</evidence>
<dbReference type="Proteomes" id="UP000373449">
    <property type="component" value="Unassembled WGS sequence"/>
</dbReference>
<reference evidence="1" key="1">
    <citation type="submission" date="2017-09" db="EMBL/GenBank/DDBJ databases">
        <title>FDA dAtabase for Regulatory Grade micrObial Sequences (FDA-ARGOS): Supporting development and validation of Infectious Disease Dx tests.</title>
        <authorList>
            <person name="Minogue T."/>
            <person name="Wolcott M."/>
            <person name="Wasieloski L."/>
            <person name="Aguilar W."/>
            <person name="Moore D."/>
            <person name="Tallon L.J."/>
            <person name="Sadzewicz L."/>
            <person name="Ott S."/>
            <person name="Zhao X."/>
            <person name="Nagaraj S."/>
            <person name="Vavikolanu K."/>
            <person name="Aluvathingal J."/>
            <person name="Nadendla S."/>
            <person name="Sichtig H."/>
        </authorList>
    </citation>
    <scope>NUCLEOTIDE SEQUENCE</scope>
    <source>
        <strain evidence="1">FDAARGOS_387</strain>
    </source>
</reference>
<dbReference type="EMBL" id="PDDX01000001">
    <property type="protein sequence ID" value="PHI29250.1"/>
    <property type="molecule type" value="Genomic_DNA"/>
</dbReference>
<reference evidence="2 4" key="3">
    <citation type="submission" date="2019-03" db="EMBL/GenBank/DDBJ databases">
        <authorList>
            <consortium name="Pathogen Informatics"/>
        </authorList>
    </citation>
    <scope>NUCLEOTIDE SEQUENCE [LARGE SCALE GENOMIC DNA]</scope>
    <source>
        <strain evidence="2 4">NCTC12282</strain>
    </source>
</reference>
<evidence type="ECO:0000313" key="1">
    <source>
        <dbReference type="EMBL" id="PHI29250.1"/>
    </source>
</evidence>